<protein>
    <submittedName>
        <fullName evidence="1">Uncharacterized protein</fullName>
    </submittedName>
</protein>
<accession>A0ABS7QKF8</accession>
<proteinExistence type="predicted"/>
<keyword evidence="2" id="KW-1185">Reference proteome</keyword>
<dbReference type="RefSeq" id="WP_222973357.1">
    <property type="nucleotide sequence ID" value="NZ_JAINVZ010000001.1"/>
</dbReference>
<organism evidence="1 2">
    <name type="scientific">Streptantibioticus parmotrematis</name>
    <dbReference type="NCBI Taxonomy" id="2873249"/>
    <lineage>
        <taxon>Bacteria</taxon>
        <taxon>Bacillati</taxon>
        <taxon>Actinomycetota</taxon>
        <taxon>Actinomycetes</taxon>
        <taxon>Kitasatosporales</taxon>
        <taxon>Streptomycetaceae</taxon>
        <taxon>Streptantibioticus</taxon>
    </lineage>
</organism>
<comment type="caution">
    <text evidence="1">The sequence shown here is derived from an EMBL/GenBank/DDBJ whole genome shotgun (WGS) entry which is preliminary data.</text>
</comment>
<name>A0ABS7QKF8_9ACTN</name>
<gene>
    <name evidence="1" type="ORF">K7472_02230</name>
</gene>
<sequence>MIRRPYAASSTSSAAALTESGNAVHGLTATLALVNGLRVMRETHEAAAA</sequence>
<dbReference type="Proteomes" id="UP001198565">
    <property type="component" value="Unassembled WGS sequence"/>
</dbReference>
<reference evidence="1 2" key="1">
    <citation type="submission" date="2021-08" db="EMBL/GenBank/DDBJ databases">
        <title>Streptomyces sp. PTM05 isolated from lichen.</title>
        <authorList>
            <person name="Somphong A."/>
            <person name="Phongsopitanun W."/>
            <person name="Tanasupawat S."/>
        </authorList>
    </citation>
    <scope>NUCLEOTIDE SEQUENCE [LARGE SCALE GENOMIC DNA]</scope>
    <source>
        <strain evidence="1 2">Ptm05</strain>
    </source>
</reference>
<dbReference type="EMBL" id="JAINVZ010000001">
    <property type="protein sequence ID" value="MBY8883663.1"/>
    <property type="molecule type" value="Genomic_DNA"/>
</dbReference>
<evidence type="ECO:0000313" key="1">
    <source>
        <dbReference type="EMBL" id="MBY8883663.1"/>
    </source>
</evidence>
<evidence type="ECO:0000313" key="2">
    <source>
        <dbReference type="Proteomes" id="UP001198565"/>
    </source>
</evidence>